<dbReference type="EC" id="2.7.7.65" evidence="1"/>
<dbReference type="RefSeq" id="WP_182967482.1">
    <property type="nucleotide sequence ID" value="NZ_BAABGC010000071.1"/>
</dbReference>
<comment type="catalytic activity">
    <reaction evidence="2">
        <text>2 GTP = 3',3'-c-di-GMP + 2 diphosphate</text>
        <dbReference type="Rhea" id="RHEA:24898"/>
        <dbReference type="ChEBI" id="CHEBI:33019"/>
        <dbReference type="ChEBI" id="CHEBI:37565"/>
        <dbReference type="ChEBI" id="CHEBI:58805"/>
        <dbReference type="EC" id="2.7.7.65"/>
    </reaction>
</comment>
<dbReference type="FunFam" id="3.30.70.270:FF:000001">
    <property type="entry name" value="Diguanylate cyclase domain protein"/>
    <property type="match status" value="1"/>
</dbReference>
<dbReference type="PROSITE" id="PS50887">
    <property type="entry name" value="GGDEF"/>
    <property type="match status" value="1"/>
</dbReference>
<dbReference type="SUPFAM" id="SSF55073">
    <property type="entry name" value="Nucleotide cyclase"/>
    <property type="match status" value="1"/>
</dbReference>
<dbReference type="CDD" id="cd01949">
    <property type="entry name" value="GGDEF"/>
    <property type="match status" value="1"/>
</dbReference>
<dbReference type="GO" id="GO:0043709">
    <property type="term" value="P:cell adhesion involved in single-species biofilm formation"/>
    <property type="evidence" value="ECO:0007669"/>
    <property type="project" value="TreeGrafter"/>
</dbReference>
<dbReference type="InterPro" id="IPR029787">
    <property type="entry name" value="Nucleotide_cyclase"/>
</dbReference>
<dbReference type="GO" id="GO:1902201">
    <property type="term" value="P:negative regulation of bacterial-type flagellum-dependent cell motility"/>
    <property type="evidence" value="ECO:0007669"/>
    <property type="project" value="TreeGrafter"/>
</dbReference>
<comment type="caution">
    <text evidence="4">The sequence shown here is derived from an EMBL/GenBank/DDBJ whole genome shotgun (WGS) entry which is preliminary data.</text>
</comment>
<dbReference type="Proteomes" id="UP000525623">
    <property type="component" value="Unassembled WGS sequence"/>
</dbReference>
<accession>A0A7W4JF76</accession>
<dbReference type="EMBL" id="JABEQL010000017">
    <property type="protein sequence ID" value="MBB2180096.1"/>
    <property type="molecule type" value="Genomic_DNA"/>
</dbReference>
<dbReference type="InterPro" id="IPR050469">
    <property type="entry name" value="Diguanylate_Cyclase"/>
</dbReference>
<feature type="domain" description="GGDEF" evidence="3">
    <location>
        <begin position="1"/>
        <end position="127"/>
    </location>
</feature>
<protein>
    <recommendedName>
        <fullName evidence="1">diguanylate cyclase</fullName>
        <ecNumber evidence="1">2.7.7.65</ecNumber>
    </recommendedName>
</protein>
<proteinExistence type="predicted"/>
<keyword evidence="5" id="KW-1185">Reference proteome</keyword>
<dbReference type="Gene3D" id="3.30.70.270">
    <property type="match status" value="1"/>
</dbReference>
<evidence type="ECO:0000313" key="5">
    <source>
        <dbReference type="Proteomes" id="UP000525623"/>
    </source>
</evidence>
<dbReference type="Pfam" id="PF00990">
    <property type="entry name" value="GGDEF"/>
    <property type="match status" value="1"/>
</dbReference>
<dbReference type="SMART" id="SM00267">
    <property type="entry name" value="GGDEF"/>
    <property type="match status" value="1"/>
</dbReference>
<dbReference type="PANTHER" id="PTHR45138:SF9">
    <property type="entry name" value="DIGUANYLATE CYCLASE DGCM-RELATED"/>
    <property type="match status" value="1"/>
</dbReference>
<name>A0A7W4JF76_9PROT</name>
<reference evidence="4 5" key="1">
    <citation type="submission" date="2020-04" db="EMBL/GenBank/DDBJ databases">
        <title>Description of novel Gluconacetobacter.</title>
        <authorList>
            <person name="Sombolestani A."/>
        </authorList>
    </citation>
    <scope>NUCLEOTIDE SEQUENCE [LARGE SCALE GENOMIC DNA]</scope>
    <source>
        <strain evidence="4 5">LMG 27725</strain>
    </source>
</reference>
<dbReference type="PANTHER" id="PTHR45138">
    <property type="entry name" value="REGULATORY COMPONENTS OF SENSORY TRANSDUCTION SYSTEM"/>
    <property type="match status" value="1"/>
</dbReference>
<sequence>MIDVDHFKSVNDTYGHPAGDEVLRIMAERLRAGLRPLDAVGRYGGEEFMALLTDIGEADSLRISERIRQKVAGTIISFDQHQIPVTCSIGVALSTEADSAETLIHRADQALYRAKQSGRNRVEISHRPH</sequence>
<dbReference type="InterPro" id="IPR043128">
    <property type="entry name" value="Rev_trsase/Diguanyl_cyclase"/>
</dbReference>
<dbReference type="InterPro" id="IPR000160">
    <property type="entry name" value="GGDEF_dom"/>
</dbReference>
<gene>
    <name evidence="4" type="ORF">HLH29_13105</name>
</gene>
<dbReference type="GO" id="GO:0005886">
    <property type="term" value="C:plasma membrane"/>
    <property type="evidence" value="ECO:0007669"/>
    <property type="project" value="TreeGrafter"/>
</dbReference>
<dbReference type="GO" id="GO:0052621">
    <property type="term" value="F:diguanylate cyclase activity"/>
    <property type="evidence" value="ECO:0007669"/>
    <property type="project" value="UniProtKB-EC"/>
</dbReference>
<evidence type="ECO:0000313" key="4">
    <source>
        <dbReference type="EMBL" id="MBB2180096.1"/>
    </source>
</evidence>
<evidence type="ECO:0000256" key="2">
    <source>
        <dbReference type="ARBA" id="ARBA00034247"/>
    </source>
</evidence>
<evidence type="ECO:0000259" key="3">
    <source>
        <dbReference type="PROSITE" id="PS50887"/>
    </source>
</evidence>
<evidence type="ECO:0000256" key="1">
    <source>
        <dbReference type="ARBA" id="ARBA00012528"/>
    </source>
</evidence>
<dbReference type="AlphaFoldDB" id="A0A7W4JF76"/>
<dbReference type="NCBIfam" id="TIGR00254">
    <property type="entry name" value="GGDEF"/>
    <property type="match status" value="1"/>
</dbReference>
<organism evidence="4 5">
    <name type="scientific">Gluconacetobacter tumulicola</name>
    <dbReference type="NCBI Taxonomy" id="1017177"/>
    <lineage>
        <taxon>Bacteria</taxon>
        <taxon>Pseudomonadati</taxon>
        <taxon>Pseudomonadota</taxon>
        <taxon>Alphaproteobacteria</taxon>
        <taxon>Acetobacterales</taxon>
        <taxon>Acetobacteraceae</taxon>
        <taxon>Gluconacetobacter</taxon>
    </lineage>
</organism>